<name>A0A0S6VVJ2_9BACT</name>
<dbReference type="Proteomes" id="UP000030700">
    <property type="component" value="Unassembled WGS sequence"/>
</dbReference>
<evidence type="ECO:0000313" key="2">
    <source>
        <dbReference type="Proteomes" id="UP000030700"/>
    </source>
</evidence>
<keyword evidence="2" id="KW-1185">Reference proteome</keyword>
<dbReference type="AlphaFoldDB" id="A0A0S6VVJ2"/>
<accession>A0A0S6VVJ2</accession>
<dbReference type="STRING" id="1499966.U14_00280"/>
<dbReference type="HOGENOM" id="CLU_632613_0_0_0"/>
<sequence>MLLPLLGLKVLCAIPPQAITGLLAGTLKITGGVIRYASGTSKAGQIFMHLLPGGNLLFNMIPGLDFLPGLAANFQLHKISGKLDTLQKITELNTYQLLRLSGQVNNLTQMTQNVLHLATGTAVLSGLGLAVSSIGFLAVNKKLNAINERLQEIQKDVRAIRQFLEMSEKAELMAALSDLMKITESTPEKHRELLLANANHSLHKISKKYQELLANSTSINEAIAYEEYFALTALAKARCSAELGMLNIARQEMDEMASFWKHHARRIAKDMLIGQYPQRFLASDFAGSVPISAFVSWLDFANDKEKGYDWIDELRLKMNERWYENSNLDSAASKFGKAIIGIPLWETSDDGLNKGIGVGIKQEKEVVIPTLQKLIARNNVFEGYRGQYEVFEARQIRPSEFQQQLMQLPEKLAIEGCFVLQPTKEENREEVKV</sequence>
<evidence type="ECO:0000313" key="1">
    <source>
        <dbReference type="EMBL" id="GAK49062.1"/>
    </source>
</evidence>
<protein>
    <submittedName>
        <fullName evidence="1">Uncharacterized protein</fullName>
    </submittedName>
</protein>
<proteinExistence type="predicted"/>
<gene>
    <name evidence="1" type="ORF">U14_00280</name>
</gene>
<reference evidence="1" key="1">
    <citation type="journal article" date="2015" name="PeerJ">
        <title>First genomic representation of candidate bacterial phylum KSB3 points to enhanced environmental sensing as a trigger of wastewater bulking.</title>
        <authorList>
            <person name="Sekiguchi Y."/>
            <person name="Ohashi A."/>
            <person name="Parks D.H."/>
            <person name="Yamauchi T."/>
            <person name="Tyson G.W."/>
            <person name="Hugenholtz P."/>
        </authorList>
    </citation>
    <scope>NUCLEOTIDE SEQUENCE [LARGE SCALE GENOMIC DNA]</scope>
</reference>
<dbReference type="EMBL" id="DF820455">
    <property type="protein sequence ID" value="GAK49062.1"/>
    <property type="molecule type" value="Genomic_DNA"/>
</dbReference>
<organism evidence="1">
    <name type="scientific">Candidatus Moduliflexus flocculans</name>
    <dbReference type="NCBI Taxonomy" id="1499966"/>
    <lineage>
        <taxon>Bacteria</taxon>
        <taxon>Candidatus Moduliflexota</taxon>
        <taxon>Candidatus Moduliflexia</taxon>
        <taxon>Candidatus Moduliflexales</taxon>
        <taxon>Candidatus Moduliflexaceae</taxon>
    </lineage>
</organism>